<sequence>MISHCKCGRKASEAVGQLTPKEEPPQKKQTPESAPIDLPNTPVTNASDKMDSDDEFNSSMSGNDFDEDSDMDLEEDSDYEVDDVGFESQDKDIKPSKQAYEVDFKVFDPAQIQAQQDNQISEVSAILGQPPEAAAILLRYQRWNKERLIDQYMEKTEEVLENAGLGQDAQTNPPKIQRVKGFVCDICCDDSPNLDTFAMKCGHRFCIDCYRQYLATKISDEGEAARIRCPGEGCTRIVDSKSLDLLVTKDLQSRYQTLLTRTYVDDRENLKWCPAPDCKYAVECPVKSKDLAKIVPTVHCECGHDFCFGCALNNHQPAPCSLVKRWLKKCEDDSETANWISANTKECPKCNSTIEKNGGCNHMTCRKCRHEFCWMCMGVWSEHGTSWYNCNRFEEKSGSDARDAQAKSRQSLERYLHYYNRYANHEQSAKLDKDIYLKTEKKMQQLQNSSGMSWIEVQFLDQASQALQQCRQVLKWTYAFAYYLARNNLTEIFEDNQKDLEMAVENLSEMFEKPIDQLQTLKVDMLDKTSYCTKRRIILLNDTAENLKAGNWEFNVSLT</sequence>
<evidence type="ECO:0000259" key="12">
    <source>
        <dbReference type="PROSITE" id="PS51873"/>
    </source>
</evidence>
<evidence type="ECO:0000256" key="3">
    <source>
        <dbReference type="ARBA" id="ARBA00022679"/>
    </source>
</evidence>
<protein>
    <recommendedName>
        <fullName evidence="2">RBR-type E3 ubiquitin transferase</fullName>
        <ecNumber evidence="2">2.3.2.31</ecNumber>
    </recommendedName>
</protein>
<keyword evidence="14" id="KW-1185">Reference proteome</keyword>
<dbReference type="InterPro" id="IPR017907">
    <property type="entry name" value="Znf_RING_CS"/>
</dbReference>
<keyword evidence="8" id="KW-0862">Zinc</keyword>
<name>A0A9P4HDH4_9PLEO</name>
<dbReference type="EMBL" id="ML978184">
    <property type="protein sequence ID" value="KAF2031056.1"/>
    <property type="molecule type" value="Genomic_DNA"/>
</dbReference>
<dbReference type="CDD" id="cd20346">
    <property type="entry name" value="BRcat_RBR_ANKIB1"/>
    <property type="match status" value="1"/>
</dbReference>
<dbReference type="InterPro" id="IPR018957">
    <property type="entry name" value="Znf_C3HC4_RING-type"/>
</dbReference>
<evidence type="ECO:0000256" key="10">
    <source>
        <dbReference type="SAM" id="MobiDB-lite"/>
    </source>
</evidence>
<keyword evidence="7" id="KW-0833">Ubl conjugation pathway</keyword>
<dbReference type="InterPro" id="IPR048962">
    <property type="entry name" value="ARIH1-like_UBL"/>
</dbReference>
<dbReference type="FunFam" id="3.30.40.10:FF:000019">
    <property type="entry name" value="RBR-type E3 ubiquitin transferase"/>
    <property type="match status" value="1"/>
</dbReference>
<evidence type="ECO:0000256" key="8">
    <source>
        <dbReference type="ARBA" id="ARBA00022833"/>
    </source>
</evidence>
<dbReference type="FunFam" id="1.20.120.1750:FF:000007">
    <property type="entry name" value="RBR-type E3 ubiquitin transferase"/>
    <property type="match status" value="1"/>
</dbReference>
<dbReference type="Gene3D" id="1.20.120.1750">
    <property type="match status" value="1"/>
</dbReference>
<evidence type="ECO:0000313" key="14">
    <source>
        <dbReference type="Proteomes" id="UP000799777"/>
    </source>
</evidence>
<dbReference type="PANTHER" id="PTHR11685">
    <property type="entry name" value="RBR FAMILY RING FINGER AND IBR DOMAIN-CONTAINING"/>
    <property type="match status" value="1"/>
</dbReference>
<proteinExistence type="predicted"/>
<feature type="domain" description="RING-type" evidence="12">
    <location>
        <begin position="180"/>
        <end position="394"/>
    </location>
</feature>
<dbReference type="InterPro" id="IPR031127">
    <property type="entry name" value="E3_UB_ligase_RBR"/>
</dbReference>
<comment type="catalytic activity">
    <reaction evidence="1">
        <text>[E2 ubiquitin-conjugating enzyme]-S-ubiquitinyl-L-cysteine + [acceptor protein]-L-lysine = [E2 ubiquitin-conjugating enzyme]-L-cysteine + [acceptor protein]-N(6)-ubiquitinyl-L-lysine.</text>
        <dbReference type="EC" id="2.3.2.31"/>
    </reaction>
</comment>
<evidence type="ECO:0000256" key="6">
    <source>
        <dbReference type="ARBA" id="ARBA00022771"/>
    </source>
</evidence>
<dbReference type="GO" id="GO:0008270">
    <property type="term" value="F:zinc ion binding"/>
    <property type="evidence" value="ECO:0007669"/>
    <property type="project" value="UniProtKB-KW"/>
</dbReference>
<evidence type="ECO:0000256" key="1">
    <source>
        <dbReference type="ARBA" id="ARBA00001798"/>
    </source>
</evidence>
<dbReference type="PROSITE" id="PS00518">
    <property type="entry name" value="ZF_RING_1"/>
    <property type="match status" value="3"/>
</dbReference>
<evidence type="ECO:0000256" key="7">
    <source>
        <dbReference type="ARBA" id="ARBA00022786"/>
    </source>
</evidence>
<feature type="compositionally biased region" description="Basic and acidic residues" evidence="10">
    <location>
        <begin position="20"/>
        <end position="30"/>
    </location>
</feature>
<dbReference type="SMART" id="SM00647">
    <property type="entry name" value="IBR"/>
    <property type="match status" value="2"/>
</dbReference>
<keyword evidence="5" id="KW-0677">Repeat</keyword>
<dbReference type="Proteomes" id="UP000799777">
    <property type="component" value="Unassembled WGS sequence"/>
</dbReference>
<dbReference type="AlphaFoldDB" id="A0A9P4HDH4"/>
<dbReference type="GO" id="GO:0016567">
    <property type="term" value="P:protein ubiquitination"/>
    <property type="evidence" value="ECO:0007669"/>
    <property type="project" value="InterPro"/>
</dbReference>
<dbReference type="Pfam" id="PF22191">
    <property type="entry name" value="IBR_1"/>
    <property type="match status" value="1"/>
</dbReference>
<dbReference type="InterPro" id="IPR045840">
    <property type="entry name" value="Ariadne"/>
</dbReference>
<dbReference type="SMART" id="SM00184">
    <property type="entry name" value="RING"/>
    <property type="match status" value="3"/>
</dbReference>
<organism evidence="13 14">
    <name type="scientific">Setomelanomma holmii</name>
    <dbReference type="NCBI Taxonomy" id="210430"/>
    <lineage>
        <taxon>Eukaryota</taxon>
        <taxon>Fungi</taxon>
        <taxon>Dikarya</taxon>
        <taxon>Ascomycota</taxon>
        <taxon>Pezizomycotina</taxon>
        <taxon>Dothideomycetes</taxon>
        <taxon>Pleosporomycetidae</taxon>
        <taxon>Pleosporales</taxon>
        <taxon>Pleosporineae</taxon>
        <taxon>Phaeosphaeriaceae</taxon>
        <taxon>Setomelanomma</taxon>
    </lineage>
</organism>
<accession>A0A9P4HDH4</accession>
<dbReference type="Gene3D" id="3.30.40.10">
    <property type="entry name" value="Zinc/RING finger domain, C3HC4 (zinc finger)"/>
    <property type="match status" value="1"/>
</dbReference>
<evidence type="ECO:0000256" key="9">
    <source>
        <dbReference type="PROSITE-ProRule" id="PRU00175"/>
    </source>
</evidence>
<evidence type="ECO:0000256" key="4">
    <source>
        <dbReference type="ARBA" id="ARBA00022723"/>
    </source>
</evidence>
<dbReference type="SUPFAM" id="SSF57850">
    <property type="entry name" value="RING/U-box"/>
    <property type="match status" value="3"/>
</dbReference>
<dbReference type="InterPro" id="IPR002867">
    <property type="entry name" value="IBR_dom"/>
</dbReference>
<dbReference type="OrthoDB" id="10009520at2759"/>
<reference evidence="13" key="1">
    <citation type="journal article" date="2020" name="Stud. Mycol.">
        <title>101 Dothideomycetes genomes: a test case for predicting lifestyles and emergence of pathogens.</title>
        <authorList>
            <person name="Haridas S."/>
            <person name="Albert R."/>
            <person name="Binder M."/>
            <person name="Bloem J."/>
            <person name="Labutti K."/>
            <person name="Salamov A."/>
            <person name="Andreopoulos B."/>
            <person name="Baker S."/>
            <person name="Barry K."/>
            <person name="Bills G."/>
            <person name="Bluhm B."/>
            <person name="Cannon C."/>
            <person name="Castanera R."/>
            <person name="Culley D."/>
            <person name="Daum C."/>
            <person name="Ezra D."/>
            <person name="Gonzalez J."/>
            <person name="Henrissat B."/>
            <person name="Kuo A."/>
            <person name="Liang C."/>
            <person name="Lipzen A."/>
            <person name="Lutzoni F."/>
            <person name="Magnuson J."/>
            <person name="Mondo S."/>
            <person name="Nolan M."/>
            <person name="Ohm R."/>
            <person name="Pangilinan J."/>
            <person name="Park H.-J."/>
            <person name="Ramirez L."/>
            <person name="Alfaro M."/>
            <person name="Sun H."/>
            <person name="Tritt A."/>
            <person name="Yoshinaga Y."/>
            <person name="Zwiers L.-H."/>
            <person name="Turgeon B."/>
            <person name="Goodwin S."/>
            <person name="Spatafora J."/>
            <person name="Crous P."/>
            <person name="Grigoriev I."/>
        </authorList>
    </citation>
    <scope>NUCLEOTIDE SEQUENCE</scope>
    <source>
        <strain evidence="13">CBS 110217</strain>
    </source>
</reference>
<dbReference type="Pfam" id="PF01485">
    <property type="entry name" value="IBR"/>
    <property type="match status" value="1"/>
</dbReference>
<dbReference type="EC" id="2.3.2.31" evidence="2"/>
<dbReference type="CDD" id="cd16625">
    <property type="entry name" value="RING-HC_RBR_HEL2-like"/>
    <property type="match status" value="1"/>
</dbReference>
<dbReference type="PROSITE" id="PS51873">
    <property type="entry name" value="TRIAD"/>
    <property type="match status" value="1"/>
</dbReference>
<dbReference type="Pfam" id="PF19422">
    <property type="entry name" value="Ariadne"/>
    <property type="match status" value="1"/>
</dbReference>
<dbReference type="CDD" id="cd20356">
    <property type="entry name" value="Rcat_RBR_HHARI-like"/>
    <property type="match status" value="1"/>
</dbReference>
<feature type="compositionally biased region" description="Acidic residues" evidence="10">
    <location>
        <begin position="64"/>
        <end position="78"/>
    </location>
</feature>
<gene>
    <name evidence="13" type="ORF">EK21DRAFT_99997</name>
</gene>
<feature type="domain" description="RING-type" evidence="11">
    <location>
        <begin position="184"/>
        <end position="230"/>
    </location>
</feature>
<evidence type="ECO:0000313" key="13">
    <source>
        <dbReference type="EMBL" id="KAF2031056.1"/>
    </source>
</evidence>
<evidence type="ECO:0000259" key="11">
    <source>
        <dbReference type="PROSITE" id="PS50089"/>
    </source>
</evidence>
<dbReference type="GO" id="GO:0061630">
    <property type="term" value="F:ubiquitin protein ligase activity"/>
    <property type="evidence" value="ECO:0007669"/>
    <property type="project" value="UniProtKB-EC"/>
</dbReference>
<evidence type="ECO:0000256" key="5">
    <source>
        <dbReference type="ARBA" id="ARBA00022737"/>
    </source>
</evidence>
<dbReference type="InterPro" id="IPR001841">
    <property type="entry name" value="Znf_RING"/>
</dbReference>
<dbReference type="InterPro" id="IPR013083">
    <property type="entry name" value="Znf_RING/FYVE/PHD"/>
</dbReference>
<dbReference type="Pfam" id="PF21235">
    <property type="entry name" value="UBA_ARI1"/>
    <property type="match status" value="1"/>
</dbReference>
<dbReference type="InterPro" id="IPR044066">
    <property type="entry name" value="TRIAD_supradom"/>
</dbReference>
<feature type="region of interest" description="Disordered" evidence="10">
    <location>
        <begin position="1"/>
        <end position="78"/>
    </location>
</feature>
<keyword evidence="4" id="KW-0479">Metal-binding</keyword>
<evidence type="ECO:0000256" key="2">
    <source>
        <dbReference type="ARBA" id="ARBA00012251"/>
    </source>
</evidence>
<keyword evidence="6 9" id="KW-0863">Zinc-finger</keyword>
<keyword evidence="3" id="KW-0808">Transferase</keyword>
<dbReference type="Pfam" id="PF00097">
    <property type="entry name" value="zf-C3HC4"/>
    <property type="match status" value="1"/>
</dbReference>
<dbReference type="PROSITE" id="PS50089">
    <property type="entry name" value="ZF_RING_2"/>
    <property type="match status" value="1"/>
</dbReference>
<comment type="caution">
    <text evidence="13">The sequence shown here is derived from an EMBL/GenBank/DDBJ whole genome shotgun (WGS) entry which is preliminary data.</text>
</comment>